<dbReference type="PIRSF" id="PIRSF000705">
    <property type="entry name" value="DNK"/>
    <property type="match status" value="1"/>
</dbReference>
<reference evidence="5 6" key="1">
    <citation type="submission" date="2018-10" db="EMBL/GenBank/DDBJ databases">
        <authorList>
            <consortium name="Pathogen Informatics"/>
        </authorList>
    </citation>
    <scope>NUCLEOTIDE SEQUENCE [LARGE SCALE GENOMIC DNA]</scope>
</reference>
<accession>A0A0R3U1X5</accession>
<name>A0A0R3U1X5_MESCO</name>
<dbReference type="EMBL" id="UXSR01000035">
    <property type="protein sequence ID" value="VDD74402.1"/>
    <property type="molecule type" value="Genomic_DNA"/>
</dbReference>
<organism evidence="5 6">
    <name type="scientific">Mesocestoides corti</name>
    <name type="common">Flatworm</name>
    <dbReference type="NCBI Taxonomy" id="53468"/>
    <lineage>
        <taxon>Eukaryota</taxon>
        <taxon>Metazoa</taxon>
        <taxon>Spiralia</taxon>
        <taxon>Lophotrochozoa</taxon>
        <taxon>Platyhelminthes</taxon>
        <taxon>Cestoda</taxon>
        <taxon>Eucestoda</taxon>
        <taxon>Cyclophyllidea</taxon>
        <taxon>Mesocestoididae</taxon>
        <taxon>Mesocestoides</taxon>
    </lineage>
</organism>
<dbReference type="AlphaFoldDB" id="A0A0R3U1X5"/>
<feature type="active site" description="Proton acceptor" evidence="2">
    <location>
        <position position="93"/>
    </location>
</feature>
<evidence type="ECO:0000256" key="3">
    <source>
        <dbReference type="PIRSR" id="PIRSR000705-3"/>
    </source>
</evidence>
<dbReference type="STRING" id="53468.A0A0R3U1X5"/>
<feature type="binding site" evidence="3">
    <location>
        <begin position="13"/>
        <end position="21"/>
    </location>
    <ligand>
        <name>ATP</name>
        <dbReference type="ChEBI" id="CHEBI:30616"/>
    </ligand>
</feature>
<keyword evidence="3" id="KW-0547">Nucleotide-binding</keyword>
<dbReference type="Gene3D" id="3.40.50.300">
    <property type="entry name" value="P-loop containing nucleotide triphosphate hydrolases"/>
    <property type="match status" value="1"/>
</dbReference>
<feature type="domain" description="Deoxynucleoside kinase" evidence="4">
    <location>
        <begin position="10"/>
        <end position="208"/>
    </location>
</feature>
<dbReference type="InterPro" id="IPR050566">
    <property type="entry name" value="Deoxyribonucleoside_kinase"/>
</dbReference>
<sequence>SGCRRTVKVAVEGNIGCGKSTFLRYFEGISPKIQISPEPIEKWNDVKGYKLFEVFYGNPTKWSTPFQSQVMVTLLNRQAEQQVIRHKQMSDGDLAVVDKYYEWGKKLPCCKLDLIGTFTCNLPSDWLGRLRHYDFMLQCLRLVVFLVYLRCSPEVCAERIRKRDRKGESSISMDYLHQLHDLHEDWLLRGKSEPVEAPVLVFDCDEPLEILTNVYYERRSQVLCGVPV</sequence>
<evidence type="ECO:0000313" key="6">
    <source>
        <dbReference type="Proteomes" id="UP000267029"/>
    </source>
</evidence>
<dbReference type="Proteomes" id="UP000267029">
    <property type="component" value="Unassembled WGS sequence"/>
</dbReference>
<keyword evidence="6" id="KW-1185">Reference proteome</keyword>
<dbReference type="InterPro" id="IPR002624">
    <property type="entry name" value="DCK/DGK"/>
</dbReference>
<evidence type="ECO:0000313" key="5">
    <source>
        <dbReference type="EMBL" id="VDD74402.1"/>
    </source>
</evidence>
<dbReference type="Pfam" id="PF01712">
    <property type="entry name" value="dNK"/>
    <property type="match status" value="1"/>
</dbReference>
<dbReference type="OrthoDB" id="567086at2759"/>
<dbReference type="GO" id="GO:0019136">
    <property type="term" value="F:deoxynucleoside kinase activity"/>
    <property type="evidence" value="ECO:0007669"/>
    <property type="project" value="InterPro"/>
</dbReference>
<protein>
    <recommendedName>
        <fullName evidence="4">Deoxynucleoside kinase domain-containing protein</fullName>
    </recommendedName>
</protein>
<dbReference type="GO" id="GO:0005524">
    <property type="term" value="F:ATP binding"/>
    <property type="evidence" value="ECO:0007669"/>
    <property type="project" value="UniProtKB-KW"/>
</dbReference>
<dbReference type="InterPro" id="IPR027417">
    <property type="entry name" value="P-loop_NTPase"/>
</dbReference>
<keyword evidence="3" id="KW-0067">ATP-binding</keyword>
<evidence type="ECO:0000256" key="2">
    <source>
        <dbReference type="PIRSR" id="PIRSR000705-1"/>
    </source>
</evidence>
<feature type="binding site" evidence="3">
    <location>
        <begin position="159"/>
        <end position="163"/>
    </location>
    <ligand>
        <name>ATP</name>
        <dbReference type="ChEBI" id="CHEBI:30616"/>
    </ligand>
</feature>
<dbReference type="InterPro" id="IPR031314">
    <property type="entry name" value="DNK_dom"/>
</dbReference>
<evidence type="ECO:0000259" key="4">
    <source>
        <dbReference type="Pfam" id="PF01712"/>
    </source>
</evidence>
<evidence type="ECO:0000256" key="1">
    <source>
        <dbReference type="ARBA" id="ARBA00007420"/>
    </source>
</evidence>
<dbReference type="PANTHER" id="PTHR10513">
    <property type="entry name" value="DEOXYNUCLEOSIDE KINASE"/>
    <property type="match status" value="1"/>
</dbReference>
<feature type="non-terminal residue" evidence="5">
    <location>
        <position position="1"/>
    </location>
</feature>
<proteinExistence type="inferred from homology"/>
<dbReference type="SUPFAM" id="SSF52540">
    <property type="entry name" value="P-loop containing nucleoside triphosphate hydrolases"/>
    <property type="match status" value="1"/>
</dbReference>
<comment type="similarity">
    <text evidence="1">Belongs to the DCK/DGK family.</text>
</comment>
<gene>
    <name evidence="5" type="ORF">MCOS_LOCUS405</name>
</gene>
<dbReference type="PANTHER" id="PTHR10513:SF24">
    <property type="entry name" value="THYMIDINE KINASE 2, MITOCHONDRIAL"/>
    <property type="match status" value="1"/>
</dbReference>
<dbReference type="GO" id="GO:0005739">
    <property type="term" value="C:mitochondrion"/>
    <property type="evidence" value="ECO:0007669"/>
    <property type="project" value="TreeGrafter"/>
</dbReference>